<protein>
    <submittedName>
        <fullName evidence="7">Proteasome subunit beta</fullName>
    </submittedName>
</protein>
<dbReference type="CDD" id="cd01906">
    <property type="entry name" value="proteasome_protease_HslV"/>
    <property type="match status" value="1"/>
</dbReference>
<evidence type="ECO:0000256" key="3">
    <source>
        <dbReference type="ARBA" id="ARBA00022670"/>
    </source>
</evidence>
<evidence type="ECO:0000256" key="2">
    <source>
        <dbReference type="ARBA" id="ARBA00022490"/>
    </source>
</evidence>
<keyword evidence="3" id="KW-0645">Protease</keyword>
<dbReference type="PROSITE" id="PS51476">
    <property type="entry name" value="PROTEASOME_BETA_2"/>
    <property type="match status" value="1"/>
</dbReference>
<dbReference type="Pfam" id="PF00227">
    <property type="entry name" value="Proteasome"/>
    <property type="match status" value="1"/>
</dbReference>
<dbReference type="GO" id="GO:0004298">
    <property type="term" value="F:threonine-type endopeptidase activity"/>
    <property type="evidence" value="ECO:0007669"/>
    <property type="project" value="UniProtKB-KW"/>
</dbReference>
<evidence type="ECO:0000256" key="5">
    <source>
        <dbReference type="ARBA" id="ARBA00022801"/>
    </source>
</evidence>
<comment type="catalytic activity">
    <reaction evidence="1">
        <text>Cleavage of peptide bonds with very broad specificity.</text>
        <dbReference type="EC" id="3.4.25.1"/>
    </reaction>
</comment>
<dbReference type="SUPFAM" id="SSF56235">
    <property type="entry name" value="N-terminal nucleophile aminohydrolases (Ntn hydrolases)"/>
    <property type="match status" value="1"/>
</dbReference>
<dbReference type="AlphaFoldDB" id="A0A0E3M0A7"/>
<dbReference type="PANTHER" id="PTHR32194:SF0">
    <property type="entry name" value="ATP-DEPENDENT PROTEASE SUBUNIT HSLV"/>
    <property type="match status" value="1"/>
</dbReference>
<keyword evidence="4" id="KW-0888">Threonine protease</keyword>
<name>A0A0E3M0A7_9BACT</name>
<dbReference type="InterPro" id="IPR022483">
    <property type="entry name" value="PSB_actinobac"/>
</dbReference>
<dbReference type="Gene3D" id="3.60.20.10">
    <property type="entry name" value="Glutamine Phosphoribosylpyrophosphate, subunit 1, domain 1"/>
    <property type="match status" value="1"/>
</dbReference>
<organism evidence="7">
    <name type="scientific">uncultured bacterium AB_9</name>
    <dbReference type="NCBI Taxonomy" id="1630012"/>
    <lineage>
        <taxon>Bacteria</taxon>
        <taxon>environmental samples</taxon>
    </lineage>
</organism>
<keyword evidence="5" id="KW-0378">Hydrolase</keyword>
<evidence type="ECO:0000313" key="7">
    <source>
        <dbReference type="EMBL" id="AKA59371.1"/>
    </source>
</evidence>
<accession>A0A0E3M0A7</accession>
<proteinExistence type="predicted"/>
<evidence type="ECO:0000256" key="1">
    <source>
        <dbReference type="ARBA" id="ARBA00001198"/>
    </source>
</evidence>
<evidence type="ECO:0000256" key="6">
    <source>
        <dbReference type="ARBA" id="ARBA00022942"/>
    </source>
</evidence>
<evidence type="ECO:0000256" key="4">
    <source>
        <dbReference type="ARBA" id="ARBA00022698"/>
    </source>
</evidence>
<dbReference type="InterPro" id="IPR001353">
    <property type="entry name" value="Proteasome_sua/b"/>
</dbReference>
<sequence length="269" mass="28441">MTFDGGRIDYSVFFTPTSSFTELLRRVDPTLLPAGVPGGRPVPAGMVPHATTIVALRTADGVVMAGDRRGTMGNLIASRDMVKVFPADHSSLIGFAGTAGVGIEFVRLFQVEIEHYEKIEGVELSLDGKANRLSAMVRGNIGAAMQGLVAIPIFAGFDRSTGTGRVFGLDVTGTLHEERDYGSIGSGSLFAKAALKKLYRPEPSTPDAVALAIRALYDAADDDSATGGPDPIRKIYPVVMTATADGVQRLEDDRVAALVGEMMDDLPPT</sequence>
<dbReference type="EMBL" id="KP830089">
    <property type="protein sequence ID" value="AKA59371.1"/>
    <property type="molecule type" value="Genomic_DNA"/>
</dbReference>
<dbReference type="InterPro" id="IPR029055">
    <property type="entry name" value="Ntn_hydrolases_N"/>
</dbReference>
<dbReference type="NCBIfam" id="TIGR03690">
    <property type="entry name" value="20S_bact_beta"/>
    <property type="match status" value="1"/>
</dbReference>
<dbReference type="GO" id="GO:0005839">
    <property type="term" value="C:proteasome core complex"/>
    <property type="evidence" value="ECO:0007669"/>
    <property type="project" value="InterPro"/>
</dbReference>
<dbReference type="PANTHER" id="PTHR32194">
    <property type="entry name" value="METALLOPROTEASE TLDD"/>
    <property type="match status" value="1"/>
</dbReference>
<dbReference type="InterPro" id="IPR023333">
    <property type="entry name" value="Proteasome_suB-type"/>
</dbReference>
<keyword evidence="6 7" id="KW-0647">Proteasome</keyword>
<reference evidence="7" key="1">
    <citation type="journal article" date="2015" name="Proc. Natl. Acad. Sci. U.S.A.">
        <title>Multiplexed metagenome mining using short DNA sequence tags facilitates targeted discovery of epoxyketone proteasome inhibitors.</title>
        <authorList>
            <person name="Owen J.G."/>
            <person name="Charlop-Powers Z."/>
            <person name="Smith A.G."/>
            <person name="Ternei M.A."/>
            <person name="Calle P.Y."/>
            <person name="Reddy B.V."/>
            <person name="Montiel D."/>
            <person name="Brady S.F."/>
        </authorList>
    </citation>
    <scope>NUCLEOTIDE SEQUENCE</scope>
</reference>
<dbReference type="GO" id="GO:0005737">
    <property type="term" value="C:cytoplasm"/>
    <property type="evidence" value="ECO:0007669"/>
    <property type="project" value="TreeGrafter"/>
</dbReference>
<keyword evidence="2" id="KW-0963">Cytoplasm</keyword>
<dbReference type="GO" id="GO:0010498">
    <property type="term" value="P:proteasomal protein catabolic process"/>
    <property type="evidence" value="ECO:0007669"/>
    <property type="project" value="InterPro"/>
</dbReference>